<gene>
    <name evidence="1" type="ORF">RAK27_01350</name>
</gene>
<dbReference type="Proteomes" id="UP001290462">
    <property type="component" value="Unassembled WGS sequence"/>
</dbReference>
<dbReference type="GO" id="GO:0000287">
    <property type="term" value="F:magnesium ion binding"/>
    <property type="evidence" value="ECO:0007669"/>
    <property type="project" value="TreeGrafter"/>
</dbReference>
<dbReference type="CDD" id="cd07518">
    <property type="entry name" value="HAD_YbiV-Like"/>
    <property type="match status" value="1"/>
</dbReference>
<dbReference type="GO" id="GO:0005829">
    <property type="term" value="C:cytosol"/>
    <property type="evidence" value="ECO:0007669"/>
    <property type="project" value="TreeGrafter"/>
</dbReference>
<dbReference type="PANTHER" id="PTHR10000">
    <property type="entry name" value="PHOSPHOSERINE PHOSPHATASE"/>
    <property type="match status" value="1"/>
</dbReference>
<evidence type="ECO:0000313" key="2">
    <source>
        <dbReference type="Proteomes" id="UP001290462"/>
    </source>
</evidence>
<dbReference type="NCBIfam" id="TIGR01484">
    <property type="entry name" value="HAD-SF-IIB"/>
    <property type="match status" value="1"/>
</dbReference>
<dbReference type="Gene3D" id="3.40.50.1000">
    <property type="entry name" value="HAD superfamily/HAD-like"/>
    <property type="match status" value="1"/>
</dbReference>
<dbReference type="InterPro" id="IPR000150">
    <property type="entry name" value="Cof"/>
</dbReference>
<dbReference type="PROSITE" id="PS01229">
    <property type="entry name" value="COF_2"/>
    <property type="match status" value="1"/>
</dbReference>
<dbReference type="InterPro" id="IPR036412">
    <property type="entry name" value="HAD-like_sf"/>
</dbReference>
<reference evidence="1" key="1">
    <citation type="submission" date="2023-08" db="EMBL/GenBank/DDBJ databases">
        <title>Genomic characterization of piscicolin 126 produced by Carnobacterium maltaromaticum CM22 strain isolated from salmon (Salmo salar).</title>
        <authorList>
            <person name="Gonzalez-Gragera E."/>
            <person name="Garcia-Lopez J.D."/>
            <person name="Teso-Perez C."/>
            <person name="Gimenez-Hernandez I."/>
            <person name="Peralta-Sanchez J.M."/>
            <person name="Valdivia E."/>
            <person name="Montalban-Lopez M."/>
            <person name="Martin-Platero A.M."/>
            <person name="Banos A."/>
            <person name="Martinez-Bueno M."/>
        </authorList>
    </citation>
    <scope>NUCLEOTIDE SEQUENCE</scope>
    <source>
        <strain evidence="1">CM22</strain>
    </source>
</reference>
<protein>
    <submittedName>
        <fullName evidence="1">Cof-type HAD-IIB family hydrolase</fullName>
        <ecNumber evidence="1">3.1.3.-</ecNumber>
    </submittedName>
</protein>
<dbReference type="SFLD" id="SFLDG01144">
    <property type="entry name" value="C2.B.4:_PGP_Like"/>
    <property type="match status" value="1"/>
</dbReference>
<dbReference type="NCBIfam" id="TIGR00099">
    <property type="entry name" value="Cof-subfamily"/>
    <property type="match status" value="1"/>
</dbReference>
<dbReference type="InterPro" id="IPR023214">
    <property type="entry name" value="HAD_sf"/>
</dbReference>
<proteinExistence type="predicted"/>
<dbReference type="RefSeq" id="WP_201729988.1">
    <property type="nucleotide sequence ID" value="NZ_CAJGUR010000001.1"/>
</dbReference>
<dbReference type="Gene3D" id="3.30.1240.10">
    <property type="match status" value="1"/>
</dbReference>
<evidence type="ECO:0000313" key="1">
    <source>
        <dbReference type="EMBL" id="MDZ5757299.1"/>
    </source>
</evidence>
<dbReference type="SFLD" id="SFLDG01140">
    <property type="entry name" value="C2.B:_Phosphomannomutase_and_P"/>
    <property type="match status" value="1"/>
</dbReference>
<keyword evidence="1" id="KW-0378">Hydrolase</keyword>
<dbReference type="EMBL" id="JAVBVO010000001">
    <property type="protein sequence ID" value="MDZ5757299.1"/>
    <property type="molecule type" value="Genomic_DNA"/>
</dbReference>
<comment type="caution">
    <text evidence="1">The sequence shown here is derived from an EMBL/GenBank/DDBJ whole genome shotgun (WGS) entry which is preliminary data.</text>
</comment>
<dbReference type="SUPFAM" id="SSF56784">
    <property type="entry name" value="HAD-like"/>
    <property type="match status" value="1"/>
</dbReference>
<dbReference type="PANTHER" id="PTHR10000:SF53">
    <property type="entry name" value="5-AMINO-6-(5-PHOSPHO-D-RIBITYLAMINO)URACIL PHOSPHATASE YBJI-RELATED"/>
    <property type="match status" value="1"/>
</dbReference>
<dbReference type="SFLD" id="SFLDS00003">
    <property type="entry name" value="Haloacid_Dehalogenase"/>
    <property type="match status" value="1"/>
</dbReference>
<dbReference type="GO" id="GO:0016791">
    <property type="term" value="F:phosphatase activity"/>
    <property type="evidence" value="ECO:0007669"/>
    <property type="project" value="TreeGrafter"/>
</dbReference>
<accession>A0AAW9JPN4</accession>
<sequence>MTIKMIAVDMDGTFLNDQKKYDEERFRKIFTQMNEQSIKFVVASGNQYYQLRSFFLDYHEHISFVAENGAYILEGTTPLYNGEMSKKLIAEVLDQLYSMTPENLIVCGKKGAYVHEDITSDIYESAKQYYPKIKKVSSLYQIDDTIFKFALSFEENTISNTLKLLNMKLAGRLTAVSSGHGDIDLIIPGIHKANGLKLLQERWLINENEIAAFGDSGNDLEMIQHVSFSYAMGNAQPAIKKAAKYQIGDNNTDAVLKTIEQLLKTN</sequence>
<name>A0AAW9JPN4_CARML</name>
<dbReference type="Pfam" id="PF08282">
    <property type="entry name" value="Hydrolase_3"/>
    <property type="match status" value="1"/>
</dbReference>
<dbReference type="AlphaFoldDB" id="A0AAW9JPN4"/>
<organism evidence="1 2">
    <name type="scientific">Carnobacterium maltaromaticum</name>
    <name type="common">Carnobacterium piscicola</name>
    <dbReference type="NCBI Taxonomy" id="2751"/>
    <lineage>
        <taxon>Bacteria</taxon>
        <taxon>Bacillati</taxon>
        <taxon>Bacillota</taxon>
        <taxon>Bacilli</taxon>
        <taxon>Lactobacillales</taxon>
        <taxon>Carnobacteriaceae</taxon>
        <taxon>Carnobacterium</taxon>
    </lineage>
</organism>
<dbReference type="InterPro" id="IPR006379">
    <property type="entry name" value="HAD-SF_hydro_IIB"/>
</dbReference>
<dbReference type="EC" id="3.1.3.-" evidence="1"/>